<dbReference type="InterPro" id="IPR012340">
    <property type="entry name" value="NA-bd_OB-fold"/>
</dbReference>
<evidence type="ECO:0000256" key="1">
    <source>
        <dbReference type="ARBA" id="ARBA00022553"/>
    </source>
</evidence>
<evidence type="ECO:0000256" key="4">
    <source>
        <dbReference type="SAM" id="Phobius"/>
    </source>
</evidence>
<feature type="region of interest" description="Disordered" evidence="3">
    <location>
        <begin position="140"/>
        <end position="162"/>
    </location>
</feature>
<dbReference type="PROSITE" id="PS51857">
    <property type="entry name" value="CSD_2"/>
    <property type="match status" value="1"/>
</dbReference>
<evidence type="ECO:0000313" key="6">
    <source>
        <dbReference type="EMBL" id="UXH79152.1"/>
    </source>
</evidence>
<sequence>MSESRNSASPAATRSAALTGTLQRWDDARGFGFIAPTHGGRELFVHISAFPRDGSRPTVGETLSYALGRGKDGQPQAVAVVRHAVGQRRPEAAKPATRPAGRMARPHQAAPRRSPATGLVALVLMAAAVGYGFHVYQKGQRPPLPLASERPAERPVVPGNGGARDRCDGRQYCSQMRSCEEATFFLRNCPGTQLDGDGDGVPCESQWCGGR</sequence>
<proteinExistence type="predicted"/>
<keyword evidence="4" id="KW-1133">Transmembrane helix</keyword>
<protein>
    <submittedName>
        <fullName evidence="6">Excalibur calcium-binding domain-containing protein</fullName>
    </submittedName>
</protein>
<evidence type="ECO:0000256" key="2">
    <source>
        <dbReference type="RuleBase" id="RU000408"/>
    </source>
</evidence>
<keyword evidence="4" id="KW-0472">Membrane</keyword>
<dbReference type="Gene3D" id="2.40.50.140">
    <property type="entry name" value="Nucleic acid-binding proteins"/>
    <property type="match status" value="1"/>
</dbReference>
<dbReference type="PROSITE" id="PS00352">
    <property type="entry name" value="CSD_1"/>
    <property type="match status" value="1"/>
</dbReference>
<dbReference type="InterPro" id="IPR002059">
    <property type="entry name" value="CSP_DNA-bd"/>
</dbReference>
<feature type="transmembrane region" description="Helical" evidence="4">
    <location>
        <begin position="116"/>
        <end position="136"/>
    </location>
</feature>
<dbReference type="InterPro" id="IPR011129">
    <property type="entry name" value="CSD"/>
</dbReference>
<gene>
    <name evidence="6" type="ORF">N4261_04225</name>
</gene>
<dbReference type="EMBL" id="CP104562">
    <property type="protein sequence ID" value="UXH79152.1"/>
    <property type="molecule type" value="Genomic_DNA"/>
</dbReference>
<dbReference type="Pfam" id="PF00313">
    <property type="entry name" value="CSD"/>
    <property type="match status" value="1"/>
</dbReference>
<reference evidence="6" key="1">
    <citation type="submission" date="2022-10" db="EMBL/GenBank/DDBJ databases">
        <title>Characterization and whole genome sequencing of a new Roseateles species, isolated from fresh water.</title>
        <authorList>
            <person name="Guliayeva D.Y."/>
            <person name="Akhremchuk A.E."/>
            <person name="Sikolenko M.A."/>
            <person name="Valentovich L.N."/>
            <person name="Sidarenka A.V."/>
        </authorList>
    </citation>
    <scope>NUCLEOTIDE SEQUENCE</scope>
    <source>
        <strain evidence="6">BIM B-1768</strain>
    </source>
</reference>
<dbReference type="RefSeq" id="WP_261758971.1">
    <property type="nucleotide sequence ID" value="NZ_CP104562.2"/>
</dbReference>
<name>A0ABY6B183_9BURK</name>
<evidence type="ECO:0000259" key="5">
    <source>
        <dbReference type="PROSITE" id="PS51857"/>
    </source>
</evidence>
<dbReference type="SMART" id="SM00894">
    <property type="entry name" value="Excalibur"/>
    <property type="match status" value="1"/>
</dbReference>
<dbReference type="SMART" id="SM00357">
    <property type="entry name" value="CSP"/>
    <property type="match status" value="1"/>
</dbReference>
<accession>A0ABY6B183</accession>
<dbReference type="InterPro" id="IPR052069">
    <property type="entry name" value="Ca-reg_mRNA-binding_domain"/>
</dbReference>
<keyword evidence="1" id="KW-0597">Phosphoprotein</keyword>
<dbReference type="Proteomes" id="UP001064933">
    <property type="component" value="Chromosome"/>
</dbReference>
<dbReference type="PANTHER" id="PTHR12962:SF1">
    <property type="entry name" value="COLD SHOCK DOMAIN-CONTAINING PROTEIN CG9705"/>
    <property type="match status" value="1"/>
</dbReference>
<evidence type="ECO:0000313" key="7">
    <source>
        <dbReference type="Proteomes" id="UP001064933"/>
    </source>
</evidence>
<dbReference type="InterPro" id="IPR019844">
    <property type="entry name" value="CSD_CS"/>
</dbReference>
<dbReference type="PANTHER" id="PTHR12962">
    <property type="entry name" value="CALCIUM-REGULATED HEAT STABLE PROTEIN CRHSP-24-RELATED"/>
    <property type="match status" value="1"/>
</dbReference>
<organism evidence="6 7">
    <name type="scientific">Roseateles amylovorans</name>
    <dbReference type="NCBI Taxonomy" id="2978473"/>
    <lineage>
        <taxon>Bacteria</taxon>
        <taxon>Pseudomonadati</taxon>
        <taxon>Pseudomonadota</taxon>
        <taxon>Betaproteobacteria</taxon>
        <taxon>Burkholderiales</taxon>
        <taxon>Sphaerotilaceae</taxon>
        <taxon>Roseateles</taxon>
    </lineage>
</organism>
<dbReference type="InterPro" id="IPR008613">
    <property type="entry name" value="Excalibur_Ca-bd_domain"/>
</dbReference>
<keyword evidence="7" id="KW-1185">Reference proteome</keyword>
<dbReference type="Pfam" id="PF05901">
    <property type="entry name" value="Excalibur"/>
    <property type="match status" value="1"/>
</dbReference>
<dbReference type="SUPFAM" id="SSF50249">
    <property type="entry name" value="Nucleic acid-binding proteins"/>
    <property type="match status" value="1"/>
</dbReference>
<keyword evidence="4" id="KW-0812">Transmembrane</keyword>
<comment type="subcellular location">
    <subcellularLocation>
        <location evidence="2">Cytoplasm</location>
    </subcellularLocation>
</comment>
<feature type="domain" description="CSD" evidence="5">
    <location>
        <begin position="17"/>
        <end position="82"/>
    </location>
</feature>
<feature type="region of interest" description="Disordered" evidence="3">
    <location>
        <begin position="85"/>
        <end position="114"/>
    </location>
</feature>
<evidence type="ECO:0000256" key="3">
    <source>
        <dbReference type="SAM" id="MobiDB-lite"/>
    </source>
</evidence>
<dbReference type="CDD" id="cd04458">
    <property type="entry name" value="CSP_CDS"/>
    <property type="match status" value="1"/>
</dbReference>